<name>A0A255IIX0_9FIRM</name>
<dbReference type="EMBL" id="QICS01000003">
    <property type="protein sequence ID" value="PXV91634.1"/>
    <property type="molecule type" value="Genomic_DNA"/>
</dbReference>
<dbReference type="Proteomes" id="UP000247523">
    <property type="component" value="Unassembled WGS sequence"/>
</dbReference>
<proteinExistence type="predicted"/>
<feature type="transmembrane region" description="Helical" evidence="1">
    <location>
        <begin position="7"/>
        <end position="25"/>
    </location>
</feature>
<dbReference type="AlphaFoldDB" id="A0A255IIX0"/>
<keyword evidence="1" id="KW-0472">Membrane</keyword>
<keyword evidence="1" id="KW-0812">Transmembrane</keyword>
<reference evidence="3 4" key="1">
    <citation type="journal article" date="2017" name="Genome Announc.">
        <title>Draft Genome Sequence of a Sporulating and Motile Strain of Lachnotalea glycerini Isolated from Water in Quebec City, Canada.</title>
        <authorList>
            <person name="Maheux A.F."/>
            <person name="Boudreau D.K."/>
            <person name="Berube E."/>
            <person name="Boissinot M."/>
            <person name="Raymond F."/>
            <person name="Brodeur S."/>
            <person name="Corbeil J."/>
            <person name="Isabel S."/>
            <person name="Omar R.F."/>
            <person name="Bergeron M.G."/>
        </authorList>
    </citation>
    <scope>NUCLEOTIDE SEQUENCE [LARGE SCALE GENOMIC DNA]</scope>
    <source>
        <strain evidence="3 4">CCRI-19302</strain>
    </source>
</reference>
<evidence type="ECO:0000313" key="3">
    <source>
        <dbReference type="EMBL" id="RDY30811.1"/>
    </source>
</evidence>
<evidence type="ECO:0000313" key="4">
    <source>
        <dbReference type="Proteomes" id="UP000216411"/>
    </source>
</evidence>
<evidence type="ECO:0000313" key="2">
    <source>
        <dbReference type="EMBL" id="PXV91634.1"/>
    </source>
</evidence>
<accession>A0A255IIX0</accession>
<comment type="caution">
    <text evidence="2">The sequence shown here is derived from an EMBL/GenBank/DDBJ whole genome shotgun (WGS) entry which is preliminary data.</text>
</comment>
<dbReference type="EMBL" id="NOKA02000028">
    <property type="protein sequence ID" value="RDY30811.1"/>
    <property type="molecule type" value="Genomic_DNA"/>
</dbReference>
<sequence>MKRVKKIVSLFVYFAAGIVITKIFEYTKLLDKLSGDAMLAIVCIAFLFAIIYYFKELKK</sequence>
<feature type="transmembrane region" description="Helical" evidence="1">
    <location>
        <begin position="37"/>
        <end position="54"/>
    </location>
</feature>
<gene>
    <name evidence="2" type="ORF">C8E03_103192</name>
    <name evidence="3" type="ORF">CG710_012995</name>
</gene>
<reference evidence="3" key="3">
    <citation type="submission" date="2018-07" db="EMBL/GenBank/DDBJ databases">
        <authorList>
            <person name="Quirk P.G."/>
            <person name="Krulwich T.A."/>
        </authorList>
    </citation>
    <scope>NUCLEOTIDE SEQUENCE</scope>
    <source>
        <strain evidence="3">CCRI-19302</strain>
    </source>
</reference>
<keyword evidence="4" id="KW-1185">Reference proteome</keyword>
<protein>
    <submittedName>
        <fullName evidence="2">Uncharacterized protein</fullName>
    </submittedName>
</protein>
<organism evidence="2 5">
    <name type="scientific">Lachnotalea glycerini</name>
    <dbReference type="NCBI Taxonomy" id="1763509"/>
    <lineage>
        <taxon>Bacteria</taxon>
        <taxon>Bacillati</taxon>
        <taxon>Bacillota</taxon>
        <taxon>Clostridia</taxon>
        <taxon>Lachnospirales</taxon>
        <taxon>Lachnospiraceae</taxon>
        <taxon>Lachnotalea</taxon>
    </lineage>
</organism>
<reference evidence="2 5" key="2">
    <citation type="submission" date="2018-05" db="EMBL/GenBank/DDBJ databases">
        <title>Genomic Encyclopedia of Type Strains, Phase IV (KMG-IV): sequencing the most valuable type-strain genomes for metagenomic binning, comparative biology and taxonomic classification.</title>
        <authorList>
            <person name="Goeker M."/>
        </authorList>
    </citation>
    <scope>NUCLEOTIDE SEQUENCE [LARGE SCALE GENOMIC DNA]</scope>
    <source>
        <strain evidence="2 5">DSM 28816</strain>
    </source>
</reference>
<dbReference type="Proteomes" id="UP000216411">
    <property type="component" value="Unassembled WGS sequence"/>
</dbReference>
<keyword evidence="1" id="KW-1133">Transmembrane helix</keyword>
<evidence type="ECO:0000256" key="1">
    <source>
        <dbReference type="SAM" id="Phobius"/>
    </source>
</evidence>
<dbReference type="RefSeq" id="WP_094377127.1">
    <property type="nucleotide sequence ID" value="NZ_NOKA02000028.1"/>
</dbReference>
<evidence type="ECO:0000313" key="5">
    <source>
        <dbReference type="Proteomes" id="UP000247523"/>
    </source>
</evidence>